<gene>
    <name evidence="2" type="primary">NCL1_34908</name>
    <name evidence="2" type="ORF">NPIL_428131</name>
</gene>
<accession>A0A8X6TKJ6</accession>
<organism evidence="2 3">
    <name type="scientific">Nephila pilipes</name>
    <name type="common">Giant wood spider</name>
    <name type="synonym">Nephila maculata</name>
    <dbReference type="NCBI Taxonomy" id="299642"/>
    <lineage>
        <taxon>Eukaryota</taxon>
        <taxon>Metazoa</taxon>
        <taxon>Ecdysozoa</taxon>
        <taxon>Arthropoda</taxon>
        <taxon>Chelicerata</taxon>
        <taxon>Arachnida</taxon>
        <taxon>Araneae</taxon>
        <taxon>Araneomorphae</taxon>
        <taxon>Entelegynae</taxon>
        <taxon>Araneoidea</taxon>
        <taxon>Nephilidae</taxon>
        <taxon>Nephila</taxon>
    </lineage>
</organism>
<keyword evidence="3" id="KW-1185">Reference proteome</keyword>
<proteinExistence type="predicted"/>
<dbReference type="OrthoDB" id="6428476at2759"/>
<evidence type="ECO:0000256" key="1">
    <source>
        <dbReference type="SAM" id="Phobius"/>
    </source>
</evidence>
<keyword evidence="1" id="KW-0472">Membrane</keyword>
<comment type="caution">
    <text evidence="2">The sequence shown here is derived from an EMBL/GenBank/DDBJ whole genome shotgun (WGS) entry which is preliminary data.</text>
</comment>
<keyword evidence="1" id="KW-0812">Transmembrane</keyword>
<sequence>MTLHCILSYSFNKDILGRDMLFIYVLLIAFAFASAYRDDRSNSYKYVDEVLSEYLPREIKNGSLDPYEMPDFRFNVKNSSAEGEVYLGKVKFYLGNLTGLNVANKKSCQLLSSLSRTSVTNRIICTIVLPRVKVIYRGRYEATTGYTSYNGDRIQQRDIYGEIVTTDVEAQIDLTILKDIQKTSVTNLQLLGKLQSTIIFYYDDKSENYFNRIDVPFPKMSESFNYEFVNEFLQVFHGSYRKALERAVSKVDYREPY</sequence>
<name>A0A8X6TKJ6_NEPPI</name>
<feature type="transmembrane region" description="Helical" evidence="1">
    <location>
        <begin position="20"/>
        <end position="36"/>
    </location>
</feature>
<keyword evidence="1" id="KW-1133">Transmembrane helix</keyword>
<dbReference type="Proteomes" id="UP000887013">
    <property type="component" value="Unassembled WGS sequence"/>
</dbReference>
<evidence type="ECO:0000313" key="2">
    <source>
        <dbReference type="EMBL" id="GFT17853.1"/>
    </source>
</evidence>
<protein>
    <submittedName>
        <fullName evidence="2">Uncharacterized protein</fullName>
    </submittedName>
</protein>
<dbReference type="AlphaFoldDB" id="A0A8X6TKJ6"/>
<dbReference type="EMBL" id="BMAW01010225">
    <property type="protein sequence ID" value="GFT17853.1"/>
    <property type="molecule type" value="Genomic_DNA"/>
</dbReference>
<evidence type="ECO:0000313" key="3">
    <source>
        <dbReference type="Proteomes" id="UP000887013"/>
    </source>
</evidence>
<reference evidence="2" key="1">
    <citation type="submission" date="2020-08" db="EMBL/GenBank/DDBJ databases">
        <title>Multicomponent nature underlies the extraordinary mechanical properties of spider dragline silk.</title>
        <authorList>
            <person name="Kono N."/>
            <person name="Nakamura H."/>
            <person name="Mori M."/>
            <person name="Yoshida Y."/>
            <person name="Ohtoshi R."/>
            <person name="Malay A.D."/>
            <person name="Moran D.A.P."/>
            <person name="Tomita M."/>
            <person name="Numata K."/>
            <person name="Arakawa K."/>
        </authorList>
    </citation>
    <scope>NUCLEOTIDE SEQUENCE</scope>
</reference>